<proteinExistence type="predicted"/>
<dbReference type="AlphaFoldDB" id="F0ZN75"/>
<feature type="region of interest" description="Disordered" evidence="2">
    <location>
        <begin position="442"/>
        <end position="471"/>
    </location>
</feature>
<dbReference type="Gene3D" id="2.60.40.10">
    <property type="entry name" value="Immunoglobulins"/>
    <property type="match status" value="1"/>
</dbReference>
<accession>F0ZN75</accession>
<sequence length="722" mass="79039">LNSNIKNLDLSSNSLTGPIDYSWCYIDVNFFGNTLLNGALPTCMNCYPDFKTKLGTSFSNLNDKCTSIIPNLRVDTASKKLSLFGRDIGFSGFSTKPFSTTVSIGSASWVADVTNELFTYTGYSTLPGLLYFTFSTNPTQTFTLSTTLTPPVINSFSITPASYNLQLLGSYYSYNTSLVLITIDEKVCPVSSSVFDQINCIIPSSLNIEKTNVITRVCVNSLCTQITINLKGSGTIKACSPLCTSPQYCLSTTGACVCPDGYQGAGCDIPFKSCLNDCNGGLKGVCNNVTGVCTCSDPFNISPDYNLYIGKNCDIANHYISSVEPTTQLGGIVTLGGWFGSINQNITIMIGSNQCMILSEKDISPTEIKCSIPPGTGKHSINMTQNNLAWVGNNLYTYLPIVVKCPNDCNGNGECIDGICFCNNEYIGTSCDIKINNNSNNNNNNNNTNNNNNNNSNEIPKTNNNVNTSTGSIEINNEQDQYTVEIISIIELDIAGTNVREYPLDKKWLFSNKTNSIYQFTQYLKDQNINCIISYQIEEVLSNKNFSFAGINFMVPMGGLKLSLSIKNYSFLSSLNTLQVLISSSIGENENVGKNKCNNQTTVIESDQNKEEEFQTMASITIFKNEKVLIGRFINRAIVDNEKTTLISTSLKEKTNNSIIVSINLPHSRNYLLDPDFSLLVKSNFIQTCNENKKNWLVPVAVVLPTIGAATIGLGAFFLVKK</sequence>
<feature type="compositionally biased region" description="Low complexity" evidence="2">
    <location>
        <begin position="442"/>
        <end position="465"/>
    </location>
</feature>
<dbReference type="EMBL" id="GL871091">
    <property type="protein sequence ID" value="EGC34590.1"/>
    <property type="molecule type" value="Genomic_DNA"/>
</dbReference>
<dbReference type="PANTHER" id="PTHR24032">
    <property type="entry name" value="EGF-LIKE DOMAIN-CONTAINING PROTEIN-RELATED-RELATED"/>
    <property type="match status" value="1"/>
</dbReference>
<dbReference type="PROSITE" id="PS00022">
    <property type="entry name" value="EGF_1"/>
    <property type="match status" value="1"/>
</dbReference>
<feature type="domain" description="EGF-like" evidence="4">
    <location>
        <begin position="235"/>
        <end position="268"/>
    </location>
</feature>
<feature type="non-terminal residue" evidence="5">
    <location>
        <position position="722"/>
    </location>
</feature>
<dbReference type="InterPro" id="IPR054484">
    <property type="entry name" value="ComC_SSD"/>
</dbReference>
<dbReference type="PROSITE" id="PS50026">
    <property type="entry name" value="EGF_3"/>
    <property type="match status" value="1"/>
</dbReference>
<keyword evidence="3" id="KW-0472">Membrane</keyword>
<keyword evidence="3" id="KW-0812">Transmembrane</keyword>
<evidence type="ECO:0000313" key="5">
    <source>
        <dbReference type="EMBL" id="EGC34590.1"/>
    </source>
</evidence>
<feature type="transmembrane region" description="Helical" evidence="3">
    <location>
        <begin position="696"/>
        <end position="720"/>
    </location>
</feature>
<feature type="disulfide bond" evidence="1">
    <location>
        <begin position="239"/>
        <end position="249"/>
    </location>
</feature>
<evidence type="ECO:0000256" key="2">
    <source>
        <dbReference type="SAM" id="MobiDB-lite"/>
    </source>
</evidence>
<dbReference type="SUPFAM" id="SSF81296">
    <property type="entry name" value="E set domains"/>
    <property type="match status" value="1"/>
</dbReference>
<name>F0ZN75_DICPU</name>
<dbReference type="Proteomes" id="UP000001064">
    <property type="component" value="Unassembled WGS sequence"/>
</dbReference>
<dbReference type="InterPro" id="IPR014756">
    <property type="entry name" value="Ig_E-set"/>
</dbReference>
<evidence type="ECO:0000313" key="6">
    <source>
        <dbReference type="Proteomes" id="UP000001064"/>
    </source>
</evidence>
<evidence type="ECO:0000259" key="4">
    <source>
        <dbReference type="PROSITE" id="PS50026"/>
    </source>
</evidence>
<keyword evidence="3" id="KW-1133">Transmembrane helix</keyword>
<dbReference type="PANTHER" id="PTHR24032:SF19">
    <property type="entry name" value="EGF-LIKE DOMAIN-CONTAINING PROTEIN"/>
    <property type="match status" value="1"/>
</dbReference>
<feature type="disulfide bond" evidence="1">
    <location>
        <begin position="258"/>
        <end position="267"/>
    </location>
</feature>
<dbReference type="InParanoid" id="F0ZN75"/>
<dbReference type="Pfam" id="PF23106">
    <property type="entry name" value="EGF_Teneurin"/>
    <property type="match status" value="1"/>
</dbReference>
<gene>
    <name evidence="5" type="ORF">DICPUDRAFT_15792</name>
</gene>
<dbReference type="InterPro" id="IPR000742">
    <property type="entry name" value="EGF"/>
</dbReference>
<dbReference type="InterPro" id="IPR053331">
    <property type="entry name" value="EGF-like_comC"/>
</dbReference>
<dbReference type="OrthoDB" id="26095at2759"/>
<dbReference type="PROSITE" id="PS01186">
    <property type="entry name" value="EGF_2"/>
    <property type="match status" value="1"/>
</dbReference>
<dbReference type="VEuPathDB" id="AmoebaDB:DICPUDRAFT_15792"/>
<evidence type="ECO:0000256" key="1">
    <source>
        <dbReference type="PROSITE-ProRule" id="PRU00076"/>
    </source>
</evidence>
<protein>
    <recommendedName>
        <fullName evidence="4">EGF-like domain-containing protein</fullName>
    </recommendedName>
</protein>
<keyword evidence="1" id="KW-0245">EGF-like domain</keyword>
<reference evidence="6" key="1">
    <citation type="journal article" date="2011" name="Genome Biol.">
        <title>Comparative genomics of the social amoebae Dictyostelium discoideum and Dictyostelium purpureum.</title>
        <authorList>
            <consortium name="US DOE Joint Genome Institute (JGI-PGF)"/>
            <person name="Sucgang R."/>
            <person name="Kuo A."/>
            <person name="Tian X."/>
            <person name="Salerno W."/>
            <person name="Parikh A."/>
            <person name="Feasley C.L."/>
            <person name="Dalin E."/>
            <person name="Tu H."/>
            <person name="Huang E."/>
            <person name="Barry K."/>
            <person name="Lindquist E."/>
            <person name="Shapiro H."/>
            <person name="Bruce D."/>
            <person name="Schmutz J."/>
            <person name="Salamov A."/>
            <person name="Fey P."/>
            <person name="Gaudet P."/>
            <person name="Anjard C."/>
            <person name="Babu M.M."/>
            <person name="Basu S."/>
            <person name="Bushmanova Y."/>
            <person name="van der Wel H."/>
            <person name="Katoh-Kurasawa M."/>
            <person name="Dinh C."/>
            <person name="Coutinho P.M."/>
            <person name="Saito T."/>
            <person name="Elias M."/>
            <person name="Schaap P."/>
            <person name="Kay R.R."/>
            <person name="Henrissat B."/>
            <person name="Eichinger L."/>
            <person name="Rivero F."/>
            <person name="Putnam N.H."/>
            <person name="West C.M."/>
            <person name="Loomis W.F."/>
            <person name="Chisholm R.L."/>
            <person name="Shaulsky G."/>
            <person name="Strassmann J.E."/>
            <person name="Queller D.C."/>
            <person name="Kuspa A."/>
            <person name="Grigoriev I.V."/>
        </authorList>
    </citation>
    <scope>NUCLEOTIDE SEQUENCE [LARGE SCALE GENOMIC DNA]</scope>
    <source>
        <strain evidence="6">QSDP1</strain>
    </source>
</reference>
<organism evidence="5 6">
    <name type="scientific">Dictyostelium purpureum</name>
    <name type="common">Slime mold</name>
    <dbReference type="NCBI Taxonomy" id="5786"/>
    <lineage>
        <taxon>Eukaryota</taxon>
        <taxon>Amoebozoa</taxon>
        <taxon>Evosea</taxon>
        <taxon>Eumycetozoa</taxon>
        <taxon>Dictyostelia</taxon>
        <taxon>Dictyosteliales</taxon>
        <taxon>Dictyosteliaceae</taxon>
        <taxon>Dictyostelium</taxon>
    </lineage>
</organism>
<feature type="non-terminal residue" evidence="5">
    <location>
        <position position="1"/>
    </location>
</feature>
<dbReference type="InterPro" id="IPR013783">
    <property type="entry name" value="Ig-like_fold"/>
</dbReference>
<dbReference type="KEGG" id="dpp:DICPUDRAFT_15792"/>
<comment type="caution">
    <text evidence="1">Lacks conserved residue(s) required for the propagation of feature annotation.</text>
</comment>
<evidence type="ECO:0000256" key="3">
    <source>
        <dbReference type="SAM" id="Phobius"/>
    </source>
</evidence>
<keyword evidence="6" id="KW-1185">Reference proteome</keyword>
<dbReference type="GeneID" id="10499473"/>
<dbReference type="Gene3D" id="2.10.25.10">
    <property type="entry name" value="Laminin"/>
    <property type="match status" value="1"/>
</dbReference>
<dbReference type="RefSeq" id="XP_003288867.1">
    <property type="nucleotide sequence ID" value="XM_003288819.1"/>
</dbReference>
<dbReference type="CDD" id="cd00603">
    <property type="entry name" value="IPT_PCSR"/>
    <property type="match status" value="1"/>
</dbReference>
<dbReference type="Pfam" id="PF22933">
    <property type="entry name" value="ComC_SSD"/>
    <property type="match status" value="1"/>
</dbReference>
<keyword evidence="1" id="KW-1015">Disulfide bond</keyword>